<feature type="transmembrane region" description="Helical" evidence="8">
    <location>
        <begin position="440"/>
        <end position="467"/>
    </location>
</feature>
<protein>
    <recommendedName>
        <fullName evidence="9">Cyclic nucleotide-binding domain-containing protein</fullName>
    </recommendedName>
</protein>
<evidence type="ECO:0000256" key="4">
    <source>
        <dbReference type="ARBA" id="ARBA00022989"/>
    </source>
</evidence>
<dbReference type="InterPro" id="IPR014710">
    <property type="entry name" value="RmlC-like_jellyroll"/>
</dbReference>
<dbReference type="InterPro" id="IPR000595">
    <property type="entry name" value="cNMP-bd_dom"/>
</dbReference>
<keyword evidence="6 8" id="KW-0472">Membrane</keyword>
<feature type="region of interest" description="Disordered" evidence="7">
    <location>
        <begin position="178"/>
        <end position="221"/>
    </location>
</feature>
<feature type="compositionally biased region" description="Polar residues" evidence="7">
    <location>
        <begin position="136"/>
        <end position="154"/>
    </location>
</feature>
<evidence type="ECO:0000256" key="1">
    <source>
        <dbReference type="ARBA" id="ARBA00004141"/>
    </source>
</evidence>
<dbReference type="EMBL" id="CAXAMN010000015">
    <property type="protein sequence ID" value="CAK8985911.1"/>
    <property type="molecule type" value="Genomic_DNA"/>
</dbReference>
<evidence type="ECO:0000256" key="5">
    <source>
        <dbReference type="ARBA" id="ARBA00023065"/>
    </source>
</evidence>
<dbReference type="Pfam" id="PF00520">
    <property type="entry name" value="Ion_trans"/>
    <property type="match status" value="1"/>
</dbReference>
<dbReference type="Proteomes" id="UP001642484">
    <property type="component" value="Unassembled WGS sequence"/>
</dbReference>
<feature type="region of interest" description="Disordered" evidence="7">
    <location>
        <begin position="121"/>
        <end position="165"/>
    </location>
</feature>
<comment type="subcellular location">
    <subcellularLocation>
        <location evidence="1">Membrane</location>
        <topology evidence="1">Multi-pass membrane protein</topology>
    </subcellularLocation>
</comment>
<evidence type="ECO:0000256" key="2">
    <source>
        <dbReference type="ARBA" id="ARBA00022448"/>
    </source>
</evidence>
<dbReference type="InterPro" id="IPR005821">
    <property type="entry name" value="Ion_trans_dom"/>
</dbReference>
<evidence type="ECO:0000259" key="9">
    <source>
        <dbReference type="PROSITE" id="PS50042"/>
    </source>
</evidence>
<dbReference type="PANTHER" id="PTHR10217">
    <property type="entry name" value="VOLTAGE AND LIGAND GATED POTASSIUM CHANNEL"/>
    <property type="match status" value="1"/>
</dbReference>
<dbReference type="PANTHER" id="PTHR10217:SF435">
    <property type="entry name" value="POTASSIUM VOLTAGE-GATED CHANNEL PROTEIN EAG"/>
    <property type="match status" value="1"/>
</dbReference>
<dbReference type="SUPFAM" id="SSF81324">
    <property type="entry name" value="Voltage-gated potassium channels"/>
    <property type="match status" value="1"/>
</dbReference>
<proteinExistence type="predicted"/>
<name>A0ABP0H8S5_9DINO</name>
<keyword evidence="4 8" id="KW-1133">Transmembrane helix</keyword>
<feature type="transmembrane region" description="Helical" evidence="8">
    <location>
        <begin position="331"/>
        <end position="348"/>
    </location>
</feature>
<dbReference type="Gene3D" id="2.60.120.10">
    <property type="entry name" value="Jelly Rolls"/>
    <property type="match status" value="1"/>
</dbReference>
<evidence type="ECO:0000313" key="11">
    <source>
        <dbReference type="Proteomes" id="UP001642484"/>
    </source>
</evidence>
<feature type="region of interest" description="Disordered" evidence="7">
    <location>
        <begin position="840"/>
        <end position="884"/>
    </location>
</feature>
<feature type="transmembrane region" description="Helical" evidence="8">
    <location>
        <begin position="292"/>
        <end position="311"/>
    </location>
</feature>
<gene>
    <name evidence="10" type="ORF">CCMP2556_LOCUS321</name>
</gene>
<dbReference type="InterPro" id="IPR050818">
    <property type="entry name" value="KCNH_animal-type"/>
</dbReference>
<dbReference type="InterPro" id="IPR018490">
    <property type="entry name" value="cNMP-bd_dom_sf"/>
</dbReference>
<feature type="transmembrane region" description="Helical" evidence="8">
    <location>
        <begin position="520"/>
        <end position="544"/>
    </location>
</feature>
<evidence type="ECO:0000313" key="10">
    <source>
        <dbReference type="EMBL" id="CAK8985911.1"/>
    </source>
</evidence>
<evidence type="ECO:0000256" key="6">
    <source>
        <dbReference type="ARBA" id="ARBA00023136"/>
    </source>
</evidence>
<feature type="compositionally biased region" description="Polar residues" evidence="7">
    <location>
        <begin position="61"/>
        <end position="74"/>
    </location>
</feature>
<keyword evidence="5" id="KW-0406">Ion transport</keyword>
<feature type="compositionally biased region" description="Basic and acidic residues" evidence="7">
    <location>
        <begin position="87"/>
        <end position="99"/>
    </location>
</feature>
<dbReference type="Gene3D" id="1.10.287.70">
    <property type="match status" value="1"/>
</dbReference>
<evidence type="ECO:0000256" key="3">
    <source>
        <dbReference type="ARBA" id="ARBA00022692"/>
    </source>
</evidence>
<organism evidence="10 11">
    <name type="scientific">Durusdinium trenchii</name>
    <dbReference type="NCBI Taxonomy" id="1381693"/>
    <lineage>
        <taxon>Eukaryota</taxon>
        <taxon>Sar</taxon>
        <taxon>Alveolata</taxon>
        <taxon>Dinophyceae</taxon>
        <taxon>Suessiales</taxon>
        <taxon>Symbiodiniaceae</taxon>
        <taxon>Durusdinium</taxon>
    </lineage>
</organism>
<feature type="transmembrane region" description="Helical" evidence="8">
    <location>
        <begin position="369"/>
        <end position="390"/>
    </location>
</feature>
<feature type="compositionally biased region" description="Basic and acidic residues" evidence="7">
    <location>
        <begin position="121"/>
        <end position="135"/>
    </location>
</feature>
<keyword evidence="3 8" id="KW-0812">Transmembrane</keyword>
<dbReference type="PROSITE" id="PS00888">
    <property type="entry name" value="CNMP_BINDING_1"/>
    <property type="match status" value="1"/>
</dbReference>
<keyword evidence="2" id="KW-0813">Transport</keyword>
<dbReference type="PROSITE" id="PS50042">
    <property type="entry name" value="CNMP_BINDING_3"/>
    <property type="match status" value="1"/>
</dbReference>
<dbReference type="InterPro" id="IPR018488">
    <property type="entry name" value="cNMP-bd_CS"/>
</dbReference>
<feature type="region of interest" description="Disordered" evidence="7">
    <location>
        <begin position="43"/>
        <end position="105"/>
    </location>
</feature>
<reference evidence="10 11" key="1">
    <citation type="submission" date="2024-02" db="EMBL/GenBank/DDBJ databases">
        <authorList>
            <person name="Chen Y."/>
            <person name="Shah S."/>
            <person name="Dougan E. K."/>
            <person name="Thang M."/>
            <person name="Chan C."/>
        </authorList>
    </citation>
    <scope>NUCLEOTIDE SEQUENCE [LARGE SCALE GENOMIC DNA]</scope>
</reference>
<evidence type="ECO:0000256" key="7">
    <source>
        <dbReference type="SAM" id="MobiDB-lite"/>
    </source>
</evidence>
<sequence>MSGGAMGVSEDKVMQLLAQAGLAHQQQLQALKDERDTEKAILLAELEDMRRGGGSGRAASPSKQLRKSGTTKGQQKNDRSPVPSELEEVKTLSRQDSRSLTRQGSQRFNMAWSYEIDTDPMLHEGSHDSRMKSDRSTQPASGRNISLSFLNSQEPEPPGAPTRMDNFMEEAGSLRAPGVEEQELSVSHHTYKSRNSQYDGSQQGGKMRSSIRTSVRSERPAELDLPKVPDLCDVWEAGRTTSKARVNFASRKRAPIRSGMLQTATPMERFFQQGRGRFISYMVLQPHCSRRLVYEVFGLLLICYDLIWLPVEAFDPENTTFAEAMAWITSIYWLLDIPASFLVGYAILEEGTVEMRITKIARRYLRTWFFFDLIIVGVDWGLQIWTLLLLTQQDSGAEAGVAFFRMAKTIRLLRFLRLLRLLKARGRINDLVEQIQSEASLILIGILKMLVFIVTVNHLVACVWYAIGNYDASRQDRWIVEYKVEMKNLLYRYSTALHWSITQFTPASMEVFPQNEYERLFTVCIILSGMLIFSSFVSAITNAMNQLRNLNSWRHEQESLLRRYLRENLVTPSLTARIHNCLNKAMKQSRRRVHEDEINILQLLPLSLKFELSNEIYAPALGKHPFFTFCYSCLPAESRKIYSHAVAQKSLVISQELITTGEAGKHMYFLVSGTLIYTRDDDEHQAITTTQPWLVEPALWLKWQHVGTASSSSQSELVCLDALKVQDILKEEVTVRTYAKKFWRYFREAPEMLSDIWIDEEHVYSWAASAMSMAEEILGTVIQPEPLSPNFTRFLNGLRRMSNGMLHRFSIVSYVSQNSGNGTGPGKLPPQLQELVERMQLARQEQEAESRSSSSGLDDSDSDREAPRTNRHGSICHVVPAQPH</sequence>
<feature type="compositionally biased region" description="Polar residues" evidence="7">
    <location>
        <begin position="184"/>
        <end position="201"/>
    </location>
</feature>
<comment type="caution">
    <text evidence="10">The sequence shown here is derived from an EMBL/GenBank/DDBJ whole genome shotgun (WGS) entry which is preliminary data.</text>
</comment>
<dbReference type="SUPFAM" id="SSF51206">
    <property type="entry name" value="cAMP-binding domain-like"/>
    <property type="match status" value="1"/>
</dbReference>
<feature type="domain" description="Cyclic nucleotide-binding" evidence="9">
    <location>
        <begin position="630"/>
        <end position="729"/>
    </location>
</feature>
<evidence type="ECO:0000256" key="8">
    <source>
        <dbReference type="SAM" id="Phobius"/>
    </source>
</evidence>
<accession>A0ABP0H8S5</accession>
<keyword evidence="11" id="KW-1185">Reference proteome</keyword>